<evidence type="ECO:0000256" key="2">
    <source>
        <dbReference type="ARBA" id="ARBA00013194"/>
    </source>
</evidence>
<reference evidence="7 8" key="1">
    <citation type="journal article" date="2024" name="Science">
        <title>Giant polyketide synthase enzymes in the biosynthesis of giant marine polyether toxins.</title>
        <authorList>
            <person name="Fallon T.R."/>
            <person name="Shende V.V."/>
            <person name="Wierzbicki I.H."/>
            <person name="Pendleton A.L."/>
            <person name="Watervoot N.F."/>
            <person name="Auber R.P."/>
            <person name="Gonzalez D.J."/>
            <person name="Wisecaver J.H."/>
            <person name="Moore B.S."/>
        </authorList>
    </citation>
    <scope>NUCLEOTIDE SEQUENCE [LARGE SCALE GENOMIC DNA]</scope>
    <source>
        <strain evidence="7 8">12B1</strain>
    </source>
</reference>
<dbReference type="AlphaFoldDB" id="A0AB34JD21"/>
<accession>A0AB34JD21</accession>
<dbReference type="PROSITE" id="PS50059">
    <property type="entry name" value="FKBP_PPIASE"/>
    <property type="match status" value="1"/>
</dbReference>
<dbReference type="SUPFAM" id="SSF54534">
    <property type="entry name" value="FKBP-like"/>
    <property type="match status" value="1"/>
</dbReference>
<keyword evidence="4 5" id="KW-0413">Isomerase</keyword>
<dbReference type="PANTHER" id="PTHR43811">
    <property type="entry name" value="FKBP-TYPE PEPTIDYL-PROLYL CIS-TRANS ISOMERASE FKPA"/>
    <property type="match status" value="1"/>
</dbReference>
<dbReference type="Pfam" id="PF00254">
    <property type="entry name" value="FKBP_C"/>
    <property type="match status" value="1"/>
</dbReference>
<dbReference type="PANTHER" id="PTHR43811:SF19">
    <property type="entry name" value="39 KDA FK506-BINDING NUCLEAR PROTEIN"/>
    <property type="match status" value="1"/>
</dbReference>
<dbReference type="InterPro" id="IPR001179">
    <property type="entry name" value="PPIase_FKBP_dom"/>
</dbReference>
<evidence type="ECO:0000256" key="1">
    <source>
        <dbReference type="ARBA" id="ARBA00000971"/>
    </source>
</evidence>
<organism evidence="7 8">
    <name type="scientific">Prymnesium parvum</name>
    <name type="common">Toxic golden alga</name>
    <dbReference type="NCBI Taxonomy" id="97485"/>
    <lineage>
        <taxon>Eukaryota</taxon>
        <taxon>Haptista</taxon>
        <taxon>Haptophyta</taxon>
        <taxon>Prymnesiophyceae</taxon>
        <taxon>Prymnesiales</taxon>
        <taxon>Prymnesiaceae</taxon>
        <taxon>Prymnesium</taxon>
    </lineage>
</organism>
<dbReference type="GO" id="GO:0003755">
    <property type="term" value="F:peptidyl-prolyl cis-trans isomerase activity"/>
    <property type="evidence" value="ECO:0007669"/>
    <property type="project" value="UniProtKB-KW"/>
</dbReference>
<keyword evidence="8" id="KW-1185">Reference proteome</keyword>
<evidence type="ECO:0000313" key="7">
    <source>
        <dbReference type="EMBL" id="KAL1519446.1"/>
    </source>
</evidence>
<dbReference type="EC" id="5.2.1.8" evidence="2 5"/>
<evidence type="ECO:0000256" key="5">
    <source>
        <dbReference type="PROSITE-ProRule" id="PRU00277"/>
    </source>
</evidence>
<feature type="domain" description="PPIase FKBP-type" evidence="6">
    <location>
        <begin position="66"/>
        <end position="154"/>
    </location>
</feature>
<sequence length="231" mass="24473">MFAFLGCLPALHAAARHPRLSFAPTTLSRAPLALAFADDGPALTTLPSGLRYVEKAKGEGALPAVGEVIAVEYLGEIVSDGRKVVFPDAPDQLVFVRGQAPVKVWDAIVEGMRVGGKRRVFVPPSAEFQPVQSGSGAIGKGETIRFELHLTKIETGPAALLAKLSAALRKTSLTPLGLIFLLSLLPYFLPDDIKPGLWKGGPEYGLVAQIESSIEPPAAFDENGDFEGIGF</sequence>
<proteinExistence type="predicted"/>
<evidence type="ECO:0000256" key="4">
    <source>
        <dbReference type="ARBA" id="ARBA00023235"/>
    </source>
</evidence>
<dbReference type="EMBL" id="JBGBPQ010000009">
    <property type="protein sequence ID" value="KAL1519446.1"/>
    <property type="molecule type" value="Genomic_DNA"/>
</dbReference>
<dbReference type="Proteomes" id="UP001515480">
    <property type="component" value="Unassembled WGS sequence"/>
</dbReference>
<comment type="caution">
    <text evidence="7">The sequence shown here is derived from an EMBL/GenBank/DDBJ whole genome shotgun (WGS) entry which is preliminary data.</text>
</comment>
<evidence type="ECO:0000259" key="6">
    <source>
        <dbReference type="PROSITE" id="PS50059"/>
    </source>
</evidence>
<protein>
    <recommendedName>
        <fullName evidence="2 5">peptidylprolyl isomerase</fullName>
        <ecNumber evidence="2 5">5.2.1.8</ecNumber>
    </recommendedName>
</protein>
<name>A0AB34JD21_PRYPA</name>
<evidence type="ECO:0000256" key="3">
    <source>
        <dbReference type="ARBA" id="ARBA00023110"/>
    </source>
</evidence>
<dbReference type="InterPro" id="IPR046357">
    <property type="entry name" value="PPIase_dom_sf"/>
</dbReference>
<dbReference type="Gene3D" id="3.10.50.40">
    <property type="match status" value="1"/>
</dbReference>
<keyword evidence="3 5" id="KW-0697">Rotamase</keyword>
<comment type="catalytic activity">
    <reaction evidence="1 5">
        <text>[protein]-peptidylproline (omega=180) = [protein]-peptidylproline (omega=0)</text>
        <dbReference type="Rhea" id="RHEA:16237"/>
        <dbReference type="Rhea" id="RHEA-COMP:10747"/>
        <dbReference type="Rhea" id="RHEA-COMP:10748"/>
        <dbReference type="ChEBI" id="CHEBI:83833"/>
        <dbReference type="ChEBI" id="CHEBI:83834"/>
        <dbReference type="EC" id="5.2.1.8"/>
    </reaction>
</comment>
<evidence type="ECO:0000313" key="8">
    <source>
        <dbReference type="Proteomes" id="UP001515480"/>
    </source>
</evidence>
<gene>
    <name evidence="7" type="ORF">AB1Y20_022968</name>
</gene>